<evidence type="ECO:0000313" key="8">
    <source>
        <dbReference type="EMBL" id="MDY0396530.1"/>
    </source>
</evidence>
<keyword evidence="6" id="KW-0812">Transmembrane</keyword>
<dbReference type="NCBIfam" id="NF002854">
    <property type="entry name" value="PRK03147.1"/>
    <property type="match status" value="1"/>
</dbReference>
<dbReference type="Pfam" id="PF00578">
    <property type="entry name" value="AhpC-TSA"/>
    <property type="match status" value="1"/>
</dbReference>
<feature type="transmembrane region" description="Helical" evidence="6">
    <location>
        <begin position="21"/>
        <end position="40"/>
    </location>
</feature>
<dbReference type="PANTHER" id="PTHR42852:SF6">
    <property type="entry name" value="THIOL:DISULFIDE INTERCHANGE PROTEIN DSBE"/>
    <property type="match status" value="1"/>
</dbReference>
<dbReference type="PANTHER" id="PTHR42852">
    <property type="entry name" value="THIOL:DISULFIDE INTERCHANGE PROTEIN DSBE"/>
    <property type="match status" value="1"/>
</dbReference>
<evidence type="ECO:0000256" key="4">
    <source>
        <dbReference type="ARBA" id="ARBA00023157"/>
    </source>
</evidence>
<organism evidence="8 9">
    <name type="scientific">Tigheibacillus halophilus</name>
    <dbReference type="NCBI Taxonomy" id="361280"/>
    <lineage>
        <taxon>Bacteria</taxon>
        <taxon>Bacillati</taxon>
        <taxon>Bacillota</taxon>
        <taxon>Bacilli</taxon>
        <taxon>Bacillales</taxon>
        <taxon>Bacillaceae</taxon>
        <taxon>Tigheibacillus</taxon>
    </lineage>
</organism>
<reference evidence="8 9" key="1">
    <citation type="submission" date="2023-10" db="EMBL/GenBank/DDBJ databases">
        <title>Virgibacillus halophilus 5B73C genome.</title>
        <authorList>
            <person name="Miliotis G."/>
            <person name="Sengupta P."/>
            <person name="Hameed A."/>
            <person name="Chuvochina M."/>
            <person name="Mcdonagh F."/>
            <person name="Simpson A.C."/>
            <person name="Singh N.K."/>
            <person name="Rekha P.D."/>
            <person name="Raman K."/>
            <person name="Hugenholtz P."/>
            <person name="Venkateswaran K."/>
        </authorList>
    </citation>
    <scope>NUCLEOTIDE SEQUENCE [LARGE SCALE GENOMIC DNA]</scope>
    <source>
        <strain evidence="8 9">5B73C</strain>
    </source>
</reference>
<evidence type="ECO:0000256" key="6">
    <source>
        <dbReference type="SAM" id="Phobius"/>
    </source>
</evidence>
<sequence length="193" mass="22406">MIKWAWIRSGNKKKKKKKKRLIYRSIILALLLIAVVYALISNLSDEKTTYEAGDDAPDFKLNQVNKNNDTDHIQLSSLKGKGVMLNFWATYCKPCEKEMPFMQHLYAKYKKKGVEIITVNLDANKLVVNRFIDRFDLTFPVLYDQQDQVRELYNIVPIPSTFFIDSKGKIVRKVEGGLTLEKLNGYLQEIEPK</sequence>
<dbReference type="Gene3D" id="3.40.30.10">
    <property type="entry name" value="Glutaredoxin"/>
    <property type="match status" value="1"/>
</dbReference>
<dbReference type="InterPro" id="IPR050553">
    <property type="entry name" value="Thioredoxin_ResA/DsbE_sf"/>
</dbReference>
<dbReference type="SUPFAM" id="SSF52833">
    <property type="entry name" value="Thioredoxin-like"/>
    <property type="match status" value="1"/>
</dbReference>
<keyword evidence="3" id="KW-0735">Signal-anchor</keyword>
<feature type="domain" description="Thioredoxin" evidence="7">
    <location>
        <begin position="50"/>
        <end position="192"/>
    </location>
</feature>
<protein>
    <submittedName>
        <fullName evidence="8">Thiol-disulfide oxidoreductase ResA</fullName>
    </submittedName>
</protein>
<proteinExistence type="predicted"/>
<keyword evidence="6" id="KW-0472">Membrane</keyword>
<keyword evidence="5" id="KW-0676">Redox-active center</keyword>
<accession>A0ABU5CB15</accession>
<dbReference type="PROSITE" id="PS51352">
    <property type="entry name" value="THIOREDOXIN_2"/>
    <property type="match status" value="1"/>
</dbReference>
<comment type="caution">
    <text evidence="8">The sequence shown here is derived from an EMBL/GenBank/DDBJ whole genome shotgun (WGS) entry which is preliminary data.</text>
</comment>
<dbReference type="InterPro" id="IPR013766">
    <property type="entry name" value="Thioredoxin_domain"/>
</dbReference>
<dbReference type="Proteomes" id="UP001281447">
    <property type="component" value="Unassembled WGS sequence"/>
</dbReference>
<name>A0ABU5CB15_9BACI</name>
<comment type="subcellular location">
    <subcellularLocation>
        <location evidence="1">Cell envelope</location>
    </subcellularLocation>
</comment>
<evidence type="ECO:0000256" key="5">
    <source>
        <dbReference type="ARBA" id="ARBA00023284"/>
    </source>
</evidence>
<evidence type="ECO:0000256" key="3">
    <source>
        <dbReference type="ARBA" id="ARBA00022968"/>
    </source>
</evidence>
<dbReference type="EMBL" id="JAWDIP010000004">
    <property type="protein sequence ID" value="MDY0396530.1"/>
    <property type="molecule type" value="Genomic_DNA"/>
</dbReference>
<dbReference type="InterPro" id="IPR000866">
    <property type="entry name" value="AhpC/TSA"/>
</dbReference>
<keyword evidence="4" id="KW-1015">Disulfide bond</keyword>
<gene>
    <name evidence="8" type="primary">resA</name>
    <name evidence="8" type="ORF">RWE15_22225</name>
</gene>
<evidence type="ECO:0000259" key="7">
    <source>
        <dbReference type="PROSITE" id="PS51352"/>
    </source>
</evidence>
<keyword evidence="2" id="KW-0201">Cytochrome c-type biogenesis</keyword>
<evidence type="ECO:0000256" key="2">
    <source>
        <dbReference type="ARBA" id="ARBA00022748"/>
    </source>
</evidence>
<dbReference type="CDD" id="cd02966">
    <property type="entry name" value="TlpA_like_family"/>
    <property type="match status" value="1"/>
</dbReference>
<keyword evidence="9" id="KW-1185">Reference proteome</keyword>
<evidence type="ECO:0000256" key="1">
    <source>
        <dbReference type="ARBA" id="ARBA00004196"/>
    </source>
</evidence>
<evidence type="ECO:0000313" key="9">
    <source>
        <dbReference type="Proteomes" id="UP001281447"/>
    </source>
</evidence>
<keyword evidence="6" id="KW-1133">Transmembrane helix</keyword>
<dbReference type="InterPro" id="IPR036249">
    <property type="entry name" value="Thioredoxin-like_sf"/>
</dbReference>